<dbReference type="GO" id="GO:0006281">
    <property type="term" value="P:DNA repair"/>
    <property type="evidence" value="ECO:0007669"/>
    <property type="project" value="UniProtKB-KW"/>
</dbReference>
<evidence type="ECO:0000313" key="16">
    <source>
        <dbReference type="Proteomes" id="UP000076335"/>
    </source>
</evidence>
<dbReference type="InterPro" id="IPR036217">
    <property type="entry name" value="MethylDNA_cys_MeTrfase_DNAb"/>
</dbReference>
<comment type="cofactor">
    <cofactor evidence="13">
        <name>Zn(2+)</name>
        <dbReference type="ChEBI" id="CHEBI:29105"/>
    </cofactor>
    <text evidence="13">Binds 1 zinc ion per subunit.</text>
</comment>
<dbReference type="InterPro" id="IPR036631">
    <property type="entry name" value="MGMT_N_sf"/>
</dbReference>
<keyword evidence="13" id="KW-0862">Zinc</keyword>
<dbReference type="PROSITE" id="PS01124">
    <property type="entry name" value="HTH_ARAC_FAMILY_2"/>
    <property type="match status" value="1"/>
</dbReference>
<sequence>MLTETKLSKAIRWISDEDKWQAVANRDGKADGQFYYSVVTTGVYCRPSCGARLARRENVAFHASCDDAEQAGFRPCKRCRPNTASIAERNADVVETACEIIRNAEEMPSLDDLATQAGMSRFHFHRVFKAVAGVTPKAYAGAHRAGRVREELRSSNTVTEAIYDAGYNSNSRFYERAHKMLGMTPSSYRAGGKGEKIRFAVGQCALGAILGAASAKGICTILLGDDPDALVRQLQDAFPKAELIGGDPAFEDWMAQIIGQVEAPQLGLDLPLDIRGTAFQQRVWQALSEIPAGTKASYAEIAEKIGSPRATRAVAQACAANSIAVAIPCHRVVRKDGDLSGYRWGVERKKTLLDLESREAGQ</sequence>
<evidence type="ECO:0000256" key="10">
    <source>
        <dbReference type="ARBA" id="ARBA00023204"/>
    </source>
</evidence>
<dbReference type="EMBL" id="LPVY01000024">
    <property type="protein sequence ID" value="KZB61086.1"/>
    <property type="molecule type" value="Genomic_DNA"/>
</dbReference>
<evidence type="ECO:0000256" key="5">
    <source>
        <dbReference type="ARBA" id="ARBA00022679"/>
    </source>
</evidence>
<proteinExistence type="inferred from homology"/>
<evidence type="ECO:0000256" key="2">
    <source>
        <dbReference type="ARBA" id="ARBA00008711"/>
    </source>
</evidence>
<evidence type="ECO:0000256" key="6">
    <source>
        <dbReference type="ARBA" id="ARBA00022763"/>
    </source>
</evidence>
<gene>
    <name evidence="15" type="ORF">AUP42_07345</name>
</gene>
<comment type="catalytic activity">
    <reaction evidence="11">
        <text>a 6-O-methyl-2'-deoxyguanosine in DNA + L-cysteinyl-[protein] = S-methyl-L-cysteinyl-[protein] + a 2'-deoxyguanosine in DNA</text>
        <dbReference type="Rhea" id="RHEA:24000"/>
        <dbReference type="Rhea" id="RHEA-COMP:10131"/>
        <dbReference type="Rhea" id="RHEA-COMP:10132"/>
        <dbReference type="Rhea" id="RHEA-COMP:11367"/>
        <dbReference type="Rhea" id="RHEA-COMP:11368"/>
        <dbReference type="ChEBI" id="CHEBI:29950"/>
        <dbReference type="ChEBI" id="CHEBI:82612"/>
        <dbReference type="ChEBI" id="CHEBI:85445"/>
        <dbReference type="ChEBI" id="CHEBI:85448"/>
        <dbReference type="EC" id="2.1.1.63"/>
    </reaction>
</comment>
<dbReference type="PIRSF" id="PIRSF000409">
    <property type="entry name" value="Ada"/>
    <property type="match status" value="1"/>
</dbReference>
<evidence type="ECO:0000256" key="1">
    <source>
        <dbReference type="ARBA" id="ARBA00001286"/>
    </source>
</evidence>
<feature type="active site" description="Nucleophile; methyl group acceptor from either O6-methylguanine or O4-methylthymine" evidence="12">
    <location>
        <position position="329"/>
    </location>
</feature>
<evidence type="ECO:0000256" key="13">
    <source>
        <dbReference type="PIRSR" id="PIRSR000409-3"/>
    </source>
</evidence>
<dbReference type="EC" id="2.1.1.63" evidence="3"/>
<dbReference type="SUPFAM" id="SSF46767">
    <property type="entry name" value="Methylated DNA-protein cysteine methyltransferase, C-terminal domain"/>
    <property type="match status" value="1"/>
</dbReference>
<dbReference type="Pfam" id="PF12833">
    <property type="entry name" value="HTH_18"/>
    <property type="match status" value="1"/>
</dbReference>
<dbReference type="GO" id="GO:0032259">
    <property type="term" value="P:methylation"/>
    <property type="evidence" value="ECO:0007669"/>
    <property type="project" value="UniProtKB-KW"/>
</dbReference>
<keyword evidence="8" id="KW-0010">Activator</keyword>
<dbReference type="PROSITE" id="PS00374">
    <property type="entry name" value="MGMT"/>
    <property type="match status" value="1"/>
</dbReference>
<dbReference type="Gene3D" id="3.30.160.70">
    <property type="entry name" value="Methylated DNA-protein cysteine methyltransferase domain"/>
    <property type="match status" value="1"/>
</dbReference>
<comment type="similarity">
    <text evidence="2">Belongs to the MGMT family.</text>
</comment>
<dbReference type="AlphaFoldDB" id="A0A154L0U6"/>
<dbReference type="InterPro" id="IPR036388">
    <property type="entry name" value="WH-like_DNA-bd_sf"/>
</dbReference>
<keyword evidence="5 15" id="KW-0808">Transferase</keyword>
<dbReference type="Pfam" id="PF02805">
    <property type="entry name" value="Ada_Zn_binding"/>
    <property type="match status" value="1"/>
</dbReference>
<keyword evidence="13" id="KW-0479">Metal-binding</keyword>
<name>A0A154L0U6_9PROT</name>
<evidence type="ECO:0000256" key="4">
    <source>
        <dbReference type="ARBA" id="ARBA00022603"/>
    </source>
</evidence>
<dbReference type="GO" id="GO:0003700">
    <property type="term" value="F:DNA-binding transcription factor activity"/>
    <property type="evidence" value="ECO:0007669"/>
    <property type="project" value="InterPro"/>
</dbReference>
<evidence type="ECO:0000256" key="7">
    <source>
        <dbReference type="ARBA" id="ARBA00023015"/>
    </source>
</evidence>
<dbReference type="InterPro" id="IPR009057">
    <property type="entry name" value="Homeodomain-like_sf"/>
</dbReference>
<protein>
    <recommendedName>
        <fullName evidence="3">methylated-DNA--[protein]-cysteine S-methyltransferase</fullName>
        <ecNumber evidence="3">2.1.1.63</ecNumber>
    </recommendedName>
</protein>
<dbReference type="Gene3D" id="1.10.10.60">
    <property type="entry name" value="Homeodomain-like"/>
    <property type="match status" value="2"/>
</dbReference>
<dbReference type="FunFam" id="1.10.10.10:FF:000214">
    <property type="entry name" value="Methylated-DNA--protein-cysteine methyltransferase"/>
    <property type="match status" value="1"/>
</dbReference>
<dbReference type="InterPro" id="IPR016221">
    <property type="entry name" value="Bifunct_regulatory_prot_Ada"/>
</dbReference>
<feature type="binding site" evidence="13">
    <location>
        <position position="76"/>
    </location>
    <ligand>
        <name>Zn(2+)</name>
        <dbReference type="ChEBI" id="CHEBI:29105"/>
    </ligand>
</feature>
<accession>A0A154L0U6</accession>
<dbReference type="InterPro" id="IPR014048">
    <property type="entry name" value="MethylDNA_cys_MeTrfase_DNA-bd"/>
</dbReference>
<organism evidence="15 16">
    <name type="scientific">Thalassospira lucentensis</name>
    <dbReference type="NCBI Taxonomy" id="168935"/>
    <lineage>
        <taxon>Bacteria</taxon>
        <taxon>Pseudomonadati</taxon>
        <taxon>Pseudomonadota</taxon>
        <taxon>Alphaproteobacteria</taxon>
        <taxon>Rhodospirillales</taxon>
        <taxon>Thalassospiraceae</taxon>
        <taxon>Thalassospira</taxon>
    </lineage>
</organism>
<dbReference type="GO" id="GO:0003908">
    <property type="term" value="F:methylated-DNA-[protein]-cysteine S-methyltransferase activity"/>
    <property type="evidence" value="ECO:0007669"/>
    <property type="project" value="UniProtKB-EC"/>
</dbReference>
<feature type="binding site" evidence="13">
    <location>
        <position position="49"/>
    </location>
    <ligand>
        <name>Zn(2+)</name>
        <dbReference type="ChEBI" id="CHEBI:29105"/>
    </ligand>
</feature>
<reference evidence="15 16" key="1">
    <citation type="submission" date="2015-12" db="EMBL/GenBank/DDBJ databases">
        <title>Genome sequence of Thalassospira lucentensis MCCC 1A02072.</title>
        <authorList>
            <person name="Lu L."/>
            <person name="Lai Q."/>
            <person name="Shao Z."/>
            <person name="Qian P."/>
        </authorList>
    </citation>
    <scope>NUCLEOTIDE SEQUENCE [LARGE SCALE GENOMIC DNA]</scope>
    <source>
        <strain evidence="15 16">MCCC 1A02072</strain>
    </source>
</reference>
<dbReference type="InterPro" id="IPR001497">
    <property type="entry name" value="MethylDNA_cys_MeTrfase_AS"/>
</dbReference>
<keyword evidence="10" id="KW-0234">DNA repair</keyword>
<evidence type="ECO:0000259" key="14">
    <source>
        <dbReference type="PROSITE" id="PS01124"/>
    </source>
</evidence>
<dbReference type="InterPro" id="IPR018060">
    <property type="entry name" value="HTH_AraC"/>
</dbReference>
<feature type="domain" description="HTH araC/xylS-type" evidence="14">
    <location>
        <begin position="100"/>
        <end position="191"/>
    </location>
</feature>
<dbReference type="PANTHER" id="PTHR10815">
    <property type="entry name" value="METHYLATED-DNA--PROTEIN-CYSTEINE METHYLTRANSFERASE"/>
    <property type="match status" value="1"/>
</dbReference>
<dbReference type="NCBIfam" id="TIGR00589">
    <property type="entry name" value="ogt"/>
    <property type="match status" value="1"/>
</dbReference>
<evidence type="ECO:0000256" key="9">
    <source>
        <dbReference type="ARBA" id="ARBA00023163"/>
    </source>
</evidence>
<dbReference type="InterPro" id="IPR004026">
    <property type="entry name" value="Ada_DNA_repair_Zn-bd"/>
</dbReference>
<dbReference type="SUPFAM" id="SSF46689">
    <property type="entry name" value="Homeodomain-like"/>
    <property type="match status" value="1"/>
</dbReference>
<feature type="active site" description="Nucleophile; methyl group acceptor from methylphosphotriester" evidence="12">
    <location>
        <position position="45"/>
    </location>
</feature>
<evidence type="ECO:0000256" key="8">
    <source>
        <dbReference type="ARBA" id="ARBA00023159"/>
    </source>
</evidence>
<keyword evidence="9" id="KW-0804">Transcription</keyword>
<dbReference type="SUPFAM" id="SSF53155">
    <property type="entry name" value="Methylated DNA-protein cysteine methyltransferase domain"/>
    <property type="match status" value="1"/>
</dbReference>
<dbReference type="SMART" id="SM00342">
    <property type="entry name" value="HTH_ARAC"/>
    <property type="match status" value="1"/>
</dbReference>
<dbReference type="Proteomes" id="UP000076335">
    <property type="component" value="Unassembled WGS sequence"/>
</dbReference>
<dbReference type="PANTHER" id="PTHR10815:SF14">
    <property type="entry name" value="BIFUNCTIONAL TRANSCRIPTIONAL ACTIVATOR_DNA REPAIR ENZYME ADA"/>
    <property type="match status" value="1"/>
</dbReference>
<dbReference type="InterPro" id="IPR035451">
    <property type="entry name" value="Ada-like_dom_sf"/>
</dbReference>
<keyword evidence="4 15" id="KW-0489">Methyltransferase</keyword>
<dbReference type="Gene3D" id="1.10.10.10">
    <property type="entry name" value="Winged helix-like DNA-binding domain superfamily/Winged helix DNA-binding domain"/>
    <property type="match status" value="1"/>
</dbReference>
<feature type="binding site" evidence="13">
    <location>
        <position position="79"/>
    </location>
    <ligand>
        <name>Zn(2+)</name>
        <dbReference type="ChEBI" id="CHEBI:29105"/>
    </ligand>
</feature>
<keyword evidence="6" id="KW-0227">DNA damage</keyword>
<evidence type="ECO:0000256" key="3">
    <source>
        <dbReference type="ARBA" id="ARBA00011918"/>
    </source>
</evidence>
<dbReference type="GO" id="GO:0008270">
    <property type="term" value="F:zinc ion binding"/>
    <property type="evidence" value="ECO:0007669"/>
    <property type="project" value="InterPro"/>
</dbReference>
<evidence type="ECO:0000256" key="12">
    <source>
        <dbReference type="PIRSR" id="PIRSR000409-1"/>
    </source>
</evidence>
<dbReference type="SUPFAM" id="SSF57884">
    <property type="entry name" value="Ada DNA repair protein, N-terminal domain (N-Ada 10)"/>
    <property type="match status" value="1"/>
</dbReference>
<dbReference type="OrthoDB" id="9802228at2"/>
<keyword evidence="7" id="KW-0805">Transcription regulation</keyword>
<comment type="caution">
    <text evidence="15">The sequence shown here is derived from an EMBL/GenBank/DDBJ whole genome shotgun (WGS) entry which is preliminary data.</text>
</comment>
<feature type="binding site" evidence="13">
    <location>
        <position position="45"/>
    </location>
    <ligand>
        <name>Zn(2+)</name>
        <dbReference type="ChEBI" id="CHEBI:29105"/>
    </ligand>
</feature>
<dbReference type="CDD" id="cd06445">
    <property type="entry name" value="ATase"/>
    <property type="match status" value="1"/>
</dbReference>
<evidence type="ECO:0000256" key="11">
    <source>
        <dbReference type="ARBA" id="ARBA00049348"/>
    </source>
</evidence>
<dbReference type="GO" id="GO:0043565">
    <property type="term" value="F:sequence-specific DNA binding"/>
    <property type="evidence" value="ECO:0007669"/>
    <property type="project" value="InterPro"/>
</dbReference>
<dbReference type="NCBIfam" id="NF011964">
    <property type="entry name" value="PRK15435.1"/>
    <property type="match status" value="1"/>
</dbReference>
<evidence type="ECO:0000313" key="15">
    <source>
        <dbReference type="EMBL" id="KZB61086.1"/>
    </source>
</evidence>
<dbReference type="Gene3D" id="3.40.10.10">
    <property type="entry name" value="DNA Methylphosphotriester Repair Domain"/>
    <property type="match status" value="1"/>
</dbReference>
<comment type="catalytic activity">
    <reaction evidence="1">
        <text>a 4-O-methyl-thymidine in DNA + L-cysteinyl-[protein] = a thymidine in DNA + S-methyl-L-cysteinyl-[protein]</text>
        <dbReference type="Rhea" id="RHEA:53428"/>
        <dbReference type="Rhea" id="RHEA-COMP:10131"/>
        <dbReference type="Rhea" id="RHEA-COMP:10132"/>
        <dbReference type="Rhea" id="RHEA-COMP:13555"/>
        <dbReference type="Rhea" id="RHEA-COMP:13556"/>
        <dbReference type="ChEBI" id="CHEBI:29950"/>
        <dbReference type="ChEBI" id="CHEBI:82612"/>
        <dbReference type="ChEBI" id="CHEBI:137386"/>
        <dbReference type="ChEBI" id="CHEBI:137387"/>
        <dbReference type="EC" id="2.1.1.63"/>
    </reaction>
</comment>
<dbReference type="Pfam" id="PF01035">
    <property type="entry name" value="DNA_binding_1"/>
    <property type="match status" value="1"/>
</dbReference>